<dbReference type="EMBL" id="QXGB01001729">
    <property type="protein sequence ID" value="KAE9186367.1"/>
    <property type="molecule type" value="Genomic_DNA"/>
</dbReference>
<feature type="non-terminal residue" evidence="6">
    <location>
        <position position="123"/>
    </location>
</feature>
<evidence type="ECO:0000313" key="13">
    <source>
        <dbReference type="Proteomes" id="UP000440367"/>
    </source>
</evidence>
<accession>A0A6A3WJK4</accession>
<dbReference type="Proteomes" id="UP000429523">
    <property type="component" value="Unassembled WGS sequence"/>
</dbReference>
<comment type="caution">
    <text evidence="6">The sequence shown here is derived from an EMBL/GenBank/DDBJ whole genome shotgun (WGS) entry which is preliminary data.</text>
</comment>
<evidence type="ECO:0000313" key="2">
    <source>
        <dbReference type="EMBL" id="KAE8927979.1"/>
    </source>
</evidence>
<dbReference type="EMBL" id="QXGD01001751">
    <property type="protein sequence ID" value="KAE9199766.1"/>
    <property type="molecule type" value="Genomic_DNA"/>
</dbReference>
<evidence type="ECO:0000313" key="10">
    <source>
        <dbReference type="Proteomes" id="UP000429523"/>
    </source>
</evidence>
<dbReference type="EMBL" id="QXGF01001760">
    <property type="protein sequence ID" value="KAE8927979.1"/>
    <property type="molecule type" value="Genomic_DNA"/>
</dbReference>
<dbReference type="EMBL" id="QXGC01001692">
    <property type="protein sequence ID" value="KAE9197840.1"/>
    <property type="molecule type" value="Genomic_DNA"/>
</dbReference>
<protein>
    <submittedName>
        <fullName evidence="6">Uncharacterized protein</fullName>
    </submittedName>
</protein>
<evidence type="ECO:0000313" key="11">
    <source>
        <dbReference type="Proteomes" id="UP000433483"/>
    </source>
</evidence>
<keyword evidence="1" id="KW-0732">Signal</keyword>
<evidence type="ECO:0000313" key="7">
    <source>
        <dbReference type="EMBL" id="KAE9197840.1"/>
    </source>
</evidence>
<evidence type="ECO:0000313" key="5">
    <source>
        <dbReference type="EMBL" id="KAE9113087.1"/>
    </source>
</evidence>
<dbReference type="EMBL" id="QXGA01001680">
    <property type="protein sequence ID" value="KAE9113087.1"/>
    <property type="molecule type" value="Genomic_DNA"/>
</dbReference>
<evidence type="ECO:0000313" key="12">
    <source>
        <dbReference type="Proteomes" id="UP000437068"/>
    </source>
</evidence>
<evidence type="ECO:0000256" key="1">
    <source>
        <dbReference type="SAM" id="SignalP"/>
    </source>
</evidence>
<evidence type="ECO:0000313" key="6">
    <source>
        <dbReference type="EMBL" id="KAE9186367.1"/>
    </source>
</evidence>
<keyword evidence="11" id="KW-1185">Reference proteome</keyword>
<evidence type="ECO:0000313" key="17">
    <source>
        <dbReference type="Proteomes" id="UP000488956"/>
    </source>
</evidence>
<dbReference type="EMBL" id="QXGE01001683">
    <property type="protein sequence ID" value="KAE9289515.1"/>
    <property type="molecule type" value="Genomic_DNA"/>
</dbReference>
<dbReference type="EMBL" id="QXFX01001716">
    <property type="protein sequence ID" value="KAE9085836.1"/>
    <property type="molecule type" value="Genomic_DNA"/>
</dbReference>
<feature type="chain" id="PRO_5036166489" evidence="1">
    <location>
        <begin position="19"/>
        <end position="123"/>
    </location>
</feature>
<sequence>MRVSVLASLLLPLGVARAASSSGSTTSSGTSSASSYVPWTLADNATNLALLEAQLTMCTYSKVEQCIQDPKLVQELGTLFRAPGHCVAFDSSYVNVTTAGVAIPNRYYPTSVEDAYDAGFSNK</sequence>
<dbReference type="AlphaFoldDB" id="A0A6A3WJK4"/>
<dbReference type="EMBL" id="QXFW01001626">
    <property type="protein sequence ID" value="KAE8988096.1"/>
    <property type="molecule type" value="Genomic_DNA"/>
</dbReference>
<feature type="signal peptide" evidence="1">
    <location>
        <begin position="1"/>
        <end position="18"/>
    </location>
</feature>
<name>A0A6A3WJK4_9STRA</name>
<evidence type="ECO:0000313" key="3">
    <source>
        <dbReference type="EMBL" id="KAE8988096.1"/>
    </source>
</evidence>
<evidence type="ECO:0000313" key="15">
    <source>
        <dbReference type="Proteomes" id="UP000460718"/>
    </source>
</evidence>
<dbReference type="Proteomes" id="UP000476176">
    <property type="component" value="Unassembled WGS sequence"/>
</dbReference>
<reference evidence="10 11" key="1">
    <citation type="submission" date="2018-08" db="EMBL/GenBank/DDBJ databases">
        <title>Genomic investigation of the strawberry pathogen Phytophthora fragariae indicates pathogenicity is determined by transcriptional variation in three key races.</title>
        <authorList>
            <person name="Adams T.M."/>
            <person name="Armitage A.D."/>
            <person name="Sobczyk M.K."/>
            <person name="Bates H.J."/>
            <person name="Dunwell J.M."/>
            <person name="Nellist C.F."/>
            <person name="Harrison R.J."/>
        </authorList>
    </citation>
    <scope>NUCLEOTIDE SEQUENCE [LARGE SCALE GENOMIC DNA]</scope>
    <source>
        <strain evidence="9 12">A4</strain>
        <strain evidence="8 13">BC-1</strain>
        <strain evidence="7 16">BC-23</strain>
        <strain evidence="6 11">NOV-27</strain>
        <strain evidence="5 14">NOV-5</strain>
        <strain evidence="2 10">NOV-9</strain>
        <strain evidence="4 17">ONT-3</strain>
        <strain evidence="3 15">SCRP245</strain>
    </source>
</reference>
<dbReference type="Proteomes" id="UP000437068">
    <property type="component" value="Unassembled WGS sequence"/>
</dbReference>
<evidence type="ECO:0000313" key="9">
    <source>
        <dbReference type="EMBL" id="KAE9289515.1"/>
    </source>
</evidence>
<organism evidence="6 11">
    <name type="scientific">Phytophthora fragariae</name>
    <dbReference type="NCBI Taxonomy" id="53985"/>
    <lineage>
        <taxon>Eukaryota</taxon>
        <taxon>Sar</taxon>
        <taxon>Stramenopiles</taxon>
        <taxon>Oomycota</taxon>
        <taxon>Peronosporomycetes</taxon>
        <taxon>Peronosporales</taxon>
        <taxon>Peronosporaceae</taxon>
        <taxon>Phytophthora</taxon>
    </lineage>
</organism>
<evidence type="ECO:0000313" key="8">
    <source>
        <dbReference type="EMBL" id="KAE9199766.1"/>
    </source>
</evidence>
<evidence type="ECO:0000313" key="16">
    <source>
        <dbReference type="Proteomes" id="UP000476176"/>
    </source>
</evidence>
<proteinExistence type="predicted"/>
<dbReference type="Proteomes" id="UP000488956">
    <property type="component" value="Unassembled WGS sequence"/>
</dbReference>
<dbReference type="Proteomes" id="UP000460718">
    <property type="component" value="Unassembled WGS sequence"/>
</dbReference>
<gene>
    <name evidence="9" type="ORF">PF001_g20005</name>
    <name evidence="8" type="ORF">PF002_g22050</name>
    <name evidence="7" type="ORF">PF004_g19719</name>
    <name evidence="6" type="ORF">PF005_g20865</name>
    <name evidence="5" type="ORF">PF006_g19838</name>
    <name evidence="2" type="ORF">PF009_g21866</name>
    <name evidence="4" type="ORF">PF010_g20318</name>
    <name evidence="3" type="ORF">PF011_g19305</name>
</gene>
<dbReference type="Proteomes" id="UP000440732">
    <property type="component" value="Unassembled WGS sequence"/>
</dbReference>
<evidence type="ECO:0000313" key="14">
    <source>
        <dbReference type="Proteomes" id="UP000440732"/>
    </source>
</evidence>
<dbReference type="Proteomes" id="UP000440367">
    <property type="component" value="Unassembled WGS sequence"/>
</dbReference>
<dbReference type="Proteomes" id="UP000433483">
    <property type="component" value="Unassembled WGS sequence"/>
</dbReference>
<evidence type="ECO:0000313" key="4">
    <source>
        <dbReference type="EMBL" id="KAE9085836.1"/>
    </source>
</evidence>